<dbReference type="Pfam" id="PF16212">
    <property type="entry name" value="PhoLip_ATPase_C"/>
    <property type="match status" value="1"/>
</dbReference>
<keyword evidence="2" id="KW-0479">Metal-binding</keyword>
<dbReference type="Proteomes" id="UP000023152">
    <property type="component" value="Unassembled WGS sequence"/>
</dbReference>
<dbReference type="EMBL" id="ASPP01011018">
    <property type="protein sequence ID" value="ETO22127.1"/>
    <property type="molecule type" value="Genomic_DNA"/>
</dbReference>
<keyword evidence="4" id="KW-0472">Membrane</keyword>
<dbReference type="OrthoDB" id="377733at2759"/>
<name>X6N9Z6_RETFI</name>
<feature type="transmembrane region" description="Helical" evidence="4">
    <location>
        <begin position="198"/>
        <end position="223"/>
    </location>
</feature>
<evidence type="ECO:0000256" key="4">
    <source>
        <dbReference type="SAM" id="Phobius"/>
    </source>
</evidence>
<feature type="domain" description="P-type ATPase C-terminal" evidence="5">
    <location>
        <begin position="1"/>
        <end position="135"/>
    </location>
</feature>
<evidence type="ECO:0000259" key="5">
    <source>
        <dbReference type="Pfam" id="PF16212"/>
    </source>
</evidence>
<dbReference type="GO" id="GO:0005886">
    <property type="term" value="C:plasma membrane"/>
    <property type="evidence" value="ECO:0007669"/>
    <property type="project" value="TreeGrafter"/>
</dbReference>
<comment type="caution">
    <text evidence="6">The sequence shown here is derived from an EMBL/GenBank/DDBJ whole genome shotgun (WGS) entry which is preliminary data.</text>
</comment>
<organism evidence="6 7">
    <name type="scientific">Reticulomyxa filosa</name>
    <dbReference type="NCBI Taxonomy" id="46433"/>
    <lineage>
        <taxon>Eukaryota</taxon>
        <taxon>Sar</taxon>
        <taxon>Rhizaria</taxon>
        <taxon>Retaria</taxon>
        <taxon>Foraminifera</taxon>
        <taxon>Monothalamids</taxon>
        <taxon>Reticulomyxidae</taxon>
        <taxon>Reticulomyxa</taxon>
    </lineage>
</organism>
<feature type="transmembrane region" description="Helical" evidence="4">
    <location>
        <begin position="6"/>
        <end position="25"/>
    </location>
</feature>
<sequence length="237" mass="27575">MYLEWAYQLYNVVFTALPILLFAVLDRDYTDQRLINNPSWYARTLGGKLFTWKIFCGWMLDSLYESCVLTLVPFWCYALVTSADGTGHSHGLWSFGVVTYTAIVFCANLRLAFITVHFVIFLYFYIYIFIYICTLEIENNLSCHSRLLFVFSIVLCDGIKTSWTGWMHLVLWGSIVAFFICMIILNLSSAFANAGADYYWVVFTVIGTGWFFFFFVAEILNLYECLLFFSKHTTKKI</sequence>
<feature type="transmembrane region" description="Helical" evidence="4">
    <location>
        <begin position="171"/>
        <end position="192"/>
    </location>
</feature>
<evidence type="ECO:0000256" key="1">
    <source>
        <dbReference type="ARBA" id="ARBA00004141"/>
    </source>
</evidence>
<keyword evidence="7" id="KW-1185">Reference proteome</keyword>
<keyword evidence="4" id="KW-0812">Transmembrane</keyword>
<reference evidence="6 7" key="1">
    <citation type="journal article" date="2013" name="Curr. Biol.">
        <title>The Genome of the Foraminiferan Reticulomyxa filosa.</title>
        <authorList>
            <person name="Glockner G."/>
            <person name="Hulsmann N."/>
            <person name="Schleicher M."/>
            <person name="Noegel A.A."/>
            <person name="Eichinger L."/>
            <person name="Gallinger C."/>
            <person name="Pawlowski J."/>
            <person name="Sierra R."/>
            <person name="Euteneuer U."/>
            <person name="Pillet L."/>
            <person name="Moustafa A."/>
            <person name="Platzer M."/>
            <person name="Groth M."/>
            <person name="Szafranski K."/>
            <person name="Schliwa M."/>
        </authorList>
    </citation>
    <scope>NUCLEOTIDE SEQUENCE [LARGE SCALE GENOMIC DNA]</scope>
</reference>
<dbReference type="GO" id="GO:0140326">
    <property type="term" value="F:ATPase-coupled intramembrane lipid transporter activity"/>
    <property type="evidence" value="ECO:0007669"/>
    <property type="project" value="TreeGrafter"/>
</dbReference>
<dbReference type="InterPro" id="IPR023298">
    <property type="entry name" value="ATPase_P-typ_TM_dom_sf"/>
</dbReference>
<dbReference type="GO" id="GO:0046872">
    <property type="term" value="F:metal ion binding"/>
    <property type="evidence" value="ECO:0007669"/>
    <property type="project" value="UniProtKB-KW"/>
</dbReference>
<gene>
    <name evidence="6" type="ORF">RFI_15076</name>
</gene>
<accession>X6N9Z6</accession>
<evidence type="ECO:0000256" key="2">
    <source>
        <dbReference type="ARBA" id="ARBA00022723"/>
    </source>
</evidence>
<keyword evidence="4" id="KW-1133">Transmembrane helix</keyword>
<dbReference type="InterPro" id="IPR032630">
    <property type="entry name" value="P_typ_ATPase_c"/>
</dbReference>
<keyword evidence="3" id="KW-0460">Magnesium</keyword>
<feature type="transmembrane region" description="Helical" evidence="4">
    <location>
        <begin position="118"/>
        <end position="137"/>
    </location>
</feature>
<feature type="transmembrane region" description="Helical" evidence="4">
    <location>
        <begin position="92"/>
        <end position="111"/>
    </location>
</feature>
<evidence type="ECO:0000313" key="6">
    <source>
        <dbReference type="EMBL" id="ETO22127.1"/>
    </source>
</evidence>
<protein>
    <submittedName>
        <fullName evidence="6">p-type ATPase2</fullName>
    </submittedName>
</protein>
<dbReference type="SUPFAM" id="SSF81665">
    <property type="entry name" value="Calcium ATPase, transmembrane domain M"/>
    <property type="match status" value="1"/>
</dbReference>
<feature type="transmembrane region" description="Helical" evidence="4">
    <location>
        <begin position="63"/>
        <end position="80"/>
    </location>
</feature>
<dbReference type="GO" id="GO:0045332">
    <property type="term" value="P:phospholipid translocation"/>
    <property type="evidence" value="ECO:0007669"/>
    <property type="project" value="TreeGrafter"/>
</dbReference>
<proteinExistence type="predicted"/>
<dbReference type="AlphaFoldDB" id="X6N9Z6"/>
<comment type="subcellular location">
    <subcellularLocation>
        <location evidence="1">Membrane</location>
        <topology evidence="1">Multi-pass membrane protein</topology>
    </subcellularLocation>
</comment>
<evidence type="ECO:0000313" key="7">
    <source>
        <dbReference type="Proteomes" id="UP000023152"/>
    </source>
</evidence>
<evidence type="ECO:0000256" key="3">
    <source>
        <dbReference type="ARBA" id="ARBA00022842"/>
    </source>
</evidence>
<dbReference type="PANTHER" id="PTHR24092">
    <property type="entry name" value="PROBABLE PHOSPHOLIPID-TRANSPORTING ATPASE"/>
    <property type="match status" value="1"/>
</dbReference>